<evidence type="ECO:0000259" key="8">
    <source>
        <dbReference type="Pfam" id="PF00155"/>
    </source>
</evidence>
<dbReference type="Proteomes" id="UP000243459">
    <property type="component" value="Chromosome 2"/>
</dbReference>
<dbReference type="GO" id="GO:0004400">
    <property type="term" value="F:histidinol-phosphate transaminase activity"/>
    <property type="evidence" value="ECO:0007669"/>
    <property type="project" value="UniProtKB-EC"/>
</dbReference>
<dbReference type="AlphaFoldDB" id="A0A5P1FJT2"/>
<feature type="domain" description="Aminotransferase class I/classII large" evidence="8">
    <location>
        <begin position="17"/>
        <end position="125"/>
    </location>
</feature>
<sequence>MHIPGLESDYILAGCRADELSDLIMRCVLHLGDKIFDCPPTFTMYEFDEAVNGALVIKVPRLSDFSLDVSCVVEVVKLEKPKCIFLTSTNNPDGSIISDEDLLKILSAPVLVVLDEAYIEVFEQPYNVSVAAEVSACAALQNPDCLEERLSQMGIMIHHYGNKALKGYARISVGKPEHTDALIQCLKTPLMLTNEQMNGISGSLFSDEMLGQQFHHTLMSAMHARKK</sequence>
<dbReference type="Gene3D" id="3.90.1150.10">
    <property type="entry name" value="Aspartate Aminotransferase, domain 1"/>
    <property type="match status" value="1"/>
</dbReference>
<evidence type="ECO:0000256" key="7">
    <source>
        <dbReference type="ARBA" id="ARBA00047481"/>
    </source>
</evidence>
<accession>A0A5P1FJT2</accession>
<dbReference type="EMBL" id="CM007382">
    <property type="protein sequence ID" value="ONK78538.1"/>
    <property type="molecule type" value="Genomic_DNA"/>
</dbReference>
<keyword evidence="5" id="KW-0808">Transferase</keyword>
<dbReference type="PANTHER" id="PTHR42885">
    <property type="entry name" value="HISTIDINOL-PHOSPHATE AMINOTRANSFERASE-RELATED"/>
    <property type="match status" value="1"/>
</dbReference>
<evidence type="ECO:0000256" key="4">
    <source>
        <dbReference type="ARBA" id="ARBA00022576"/>
    </source>
</evidence>
<dbReference type="InterPro" id="IPR004839">
    <property type="entry name" value="Aminotransferase_I/II_large"/>
</dbReference>
<reference evidence="10" key="1">
    <citation type="journal article" date="2017" name="Nat. Commun.">
        <title>The asparagus genome sheds light on the origin and evolution of a young Y chromosome.</title>
        <authorList>
            <person name="Harkess A."/>
            <person name="Zhou J."/>
            <person name="Xu C."/>
            <person name="Bowers J.E."/>
            <person name="Van der Hulst R."/>
            <person name="Ayyampalayam S."/>
            <person name="Mercati F."/>
            <person name="Riccardi P."/>
            <person name="McKain M.R."/>
            <person name="Kakrana A."/>
            <person name="Tang H."/>
            <person name="Ray J."/>
            <person name="Groenendijk J."/>
            <person name="Arikit S."/>
            <person name="Mathioni S.M."/>
            <person name="Nakano M."/>
            <person name="Shan H."/>
            <person name="Telgmann-Rauber A."/>
            <person name="Kanno A."/>
            <person name="Yue Z."/>
            <person name="Chen H."/>
            <person name="Li W."/>
            <person name="Chen Y."/>
            <person name="Xu X."/>
            <person name="Zhang Y."/>
            <person name="Luo S."/>
            <person name="Chen H."/>
            <person name="Gao J."/>
            <person name="Mao Z."/>
            <person name="Pires J.C."/>
            <person name="Luo M."/>
            <person name="Kudrna D."/>
            <person name="Wing R.A."/>
            <person name="Meyers B.C."/>
            <person name="Yi K."/>
            <person name="Kong H."/>
            <person name="Lavrijsen P."/>
            <person name="Sunseri F."/>
            <person name="Falavigna A."/>
            <person name="Ye Y."/>
            <person name="Leebens-Mack J.H."/>
            <person name="Chen G."/>
        </authorList>
    </citation>
    <scope>NUCLEOTIDE SEQUENCE [LARGE SCALE GENOMIC DNA]</scope>
    <source>
        <strain evidence="10">cv. DH0086</strain>
    </source>
</reference>
<gene>
    <name evidence="9" type="ORF">A4U43_C02F19880</name>
</gene>
<comment type="catalytic activity">
    <reaction evidence="7">
        <text>L-histidinol phosphate + 2-oxoglutarate = 3-(imidazol-4-yl)-2-oxopropyl phosphate + L-glutamate</text>
        <dbReference type="Rhea" id="RHEA:23744"/>
        <dbReference type="ChEBI" id="CHEBI:16810"/>
        <dbReference type="ChEBI" id="CHEBI:29985"/>
        <dbReference type="ChEBI" id="CHEBI:57766"/>
        <dbReference type="ChEBI" id="CHEBI:57980"/>
        <dbReference type="EC" id="2.6.1.9"/>
    </reaction>
</comment>
<evidence type="ECO:0000256" key="2">
    <source>
        <dbReference type="ARBA" id="ARBA00005011"/>
    </source>
</evidence>
<evidence type="ECO:0000256" key="6">
    <source>
        <dbReference type="ARBA" id="ARBA00022898"/>
    </source>
</evidence>
<organism evidence="9 10">
    <name type="scientific">Asparagus officinalis</name>
    <name type="common">Garden asparagus</name>
    <dbReference type="NCBI Taxonomy" id="4686"/>
    <lineage>
        <taxon>Eukaryota</taxon>
        <taxon>Viridiplantae</taxon>
        <taxon>Streptophyta</taxon>
        <taxon>Embryophyta</taxon>
        <taxon>Tracheophyta</taxon>
        <taxon>Spermatophyta</taxon>
        <taxon>Magnoliopsida</taxon>
        <taxon>Liliopsida</taxon>
        <taxon>Asparagales</taxon>
        <taxon>Asparagaceae</taxon>
        <taxon>Asparagoideae</taxon>
        <taxon>Asparagus</taxon>
    </lineage>
</organism>
<dbReference type="InterPro" id="IPR015421">
    <property type="entry name" value="PyrdxlP-dep_Trfase_major"/>
</dbReference>
<protein>
    <recommendedName>
        <fullName evidence="3">histidinol-phosphate transaminase</fullName>
        <ecNumber evidence="3">2.6.1.9</ecNumber>
    </recommendedName>
</protein>
<dbReference type="Gene3D" id="3.40.640.10">
    <property type="entry name" value="Type I PLP-dependent aspartate aminotransferase-like (Major domain)"/>
    <property type="match status" value="1"/>
</dbReference>
<dbReference type="PANTHER" id="PTHR42885:SF2">
    <property type="entry name" value="HISTIDINOL-PHOSPHATE AMINOTRANSFERASE"/>
    <property type="match status" value="1"/>
</dbReference>
<dbReference type="EC" id="2.6.1.9" evidence="3"/>
<evidence type="ECO:0000256" key="3">
    <source>
        <dbReference type="ARBA" id="ARBA00012748"/>
    </source>
</evidence>
<dbReference type="Pfam" id="PF00155">
    <property type="entry name" value="Aminotran_1_2"/>
    <property type="match status" value="1"/>
</dbReference>
<dbReference type="InterPro" id="IPR015424">
    <property type="entry name" value="PyrdxlP-dep_Trfase"/>
</dbReference>
<keyword evidence="10" id="KW-1185">Reference proteome</keyword>
<evidence type="ECO:0000313" key="9">
    <source>
        <dbReference type="EMBL" id="ONK78538.1"/>
    </source>
</evidence>
<dbReference type="InterPro" id="IPR015422">
    <property type="entry name" value="PyrdxlP-dep_Trfase_small"/>
</dbReference>
<dbReference type="GO" id="GO:0030170">
    <property type="term" value="F:pyridoxal phosphate binding"/>
    <property type="evidence" value="ECO:0007669"/>
    <property type="project" value="InterPro"/>
</dbReference>
<keyword evidence="6" id="KW-0663">Pyridoxal phosphate</keyword>
<dbReference type="SUPFAM" id="SSF53383">
    <property type="entry name" value="PLP-dependent transferases"/>
    <property type="match status" value="1"/>
</dbReference>
<keyword evidence="4" id="KW-0032">Aminotransferase</keyword>
<proteinExistence type="predicted"/>
<evidence type="ECO:0000256" key="1">
    <source>
        <dbReference type="ARBA" id="ARBA00001933"/>
    </source>
</evidence>
<evidence type="ECO:0000313" key="10">
    <source>
        <dbReference type="Proteomes" id="UP000243459"/>
    </source>
</evidence>
<comment type="pathway">
    <text evidence="2">Amino-acid biosynthesis; L-histidine biosynthesis; L-histidine from 5-phospho-alpha-D-ribose 1-diphosphate: step 7/9.</text>
</comment>
<evidence type="ECO:0000256" key="5">
    <source>
        <dbReference type="ARBA" id="ARBA00022679"/>
    </source>
</evidence>
<name>A0A5P1FJT2_ASPOF</name>
<dbReference type="Gramene" id="ONK78538">
    <property type="protein sequence ID" value="ONK78538"/>
    <property type="gene ID" value="A4U43_C02F19880"/>
</dbReference>
<comment type="cofactor">
    <cofactor evidence="1">
        <name>pyridoxal 5'-phosphate</name>
        <dbReference type="ChEBI" id="CHEBI:597326"/>
    </cofactor>
</comment>